<keyword evidence="3" id="KW-1185">Reference proteome</keyword>
<evidence type="ECO:0000313" key="3">
    <source>
        <dbReference type="Proteomes" id="UP001341259"/>
    </source>
</evidence>
<proteinExistence type="predicted"/>
<feature type="transmembrane region" description="Helical" evidence="1">
    <location>
        <begin position="139"/>
        <end position="159"/>
    </location>
</feature>
<keyword evidence="1" id="KW-1133">Transmembrane helix</keyword>
<dbReference type="RefSeq" id="WP_328342179.1">
    <property type="nucleotide sequence ID" value="NZ_CP107906.1"/>
</dbReference>
<dbReference type="Proteomes" id="UP001341259">
    <property type="component" value="Chromosome"/>
</dbReference>
<evidence type="ECO:0000313" key="2">
    <source>
        <dbReference type="EMBL" id="WUG96203.1"/>
    </source>
</evidence>
<feature type="transmembrane region" description="Helical" evidence="1">
    <location>
        <begin position="65"/>
        <end position="86"/>
    </location>
</feature>
<evidence type="ECO:0008006" key="4">
    <source>
        <dbReference type="Google" id="ProtNLM"/>
    </source>
</evidence>
<feature type="transmembrane region" description="Helical" evidence="1">
    <location>
        <begin position="21"/>
        <end position="45"/>
    </location>
</feature>
<keyword evidence="1" id="KW-0472">Membrane</keyword>
<reference evidence="2 3" key="1">
    <citation type="submission" date="2022-10" db="EMBL/GenBank/DDBJ databases">
        <title>The complete genomes of actinobacterial strains from the NBC collection.</title>
        <authorList>
            <person name="Joergensen T.S."/>
            <person name="Alvarez Arevalo M."/>
            <person name="Sterndorff E.B."/>
            <person name="Faurdal D."/>
            <person name="Vuksanovic O."/>
            <person name="Mourched A.-S."/>
            <person name="Charusanti P."/>
            <person name="Shaw S."/>
            <person name="Blin K."/>
            <person name="Weber T."/>
        </authorList>
    </citation>
    <scope>NUCLEOTIDE SEQUENCE [LARGE SCALE GENOMIC DNA]</scope>
    <source>
        <strain evidence="2 3">NBC_00456</strain>
    </source>
</reference>
<feature type="transmembrane region" description="Helical" evidence="1">
    <location>
        <begin position="98"/>
        <end position="119"/>
    </location>
</feature>
<organism evidence="2 3">
    <name type="scientific">Streptomyces violaceus</name>
    <name type="common">Streptomyces venezuelae</name>
    <dbReference type="NCBI Taxonomy" id="1936"/>
    <lineage>
        <taxon>Bacteria</taxon>
        <taxon>Bacillati</taxon>
        <taxon>Actinomycetota</taxon>
        <taxon>Actinomycetes</taxon>
        <taxon>Kitasatosporales</taxon>
        <taxon>Streptomycetaceae</taxon>
        <taxon>Streptomyces</taxon>
    </lineage>
</organism>
<gene>
    <name evidence="2" type="ORF">OHB29_26155</name>
</gene>
<name>A0ABZ1NWR2_STRVL</name>
<protein>
    <recommendedName>
        <fullName evidence="4">Integral membrane protein</fullName>
    </recommendedName>
</protein>
<keyword evidence="1" id="KW-0812">Transmembrane</keyword>
<dbReference type="EMBL" id="CP107906">
    <property type="protein sequence ID" value="WUG96203.1"/>
    <property type="molecule type" value="Genomic_DNA"/>
</dbReference>
<evidence type="ECO:0000256" key="1">
    <source>
        <dbReference type="SAM" id="Phobius"/>
    </source>
</evidence>
<sequence length="194" mass="20210">MGKQAGKAAERGAGGPFRARDGFGLAGIFLLLVAVLAVLLLVMGLWKRFARETVPTLVNLPGGSWTIGGALGLISVLGVFGALRCSAASPAGTRLTRALRAVGTAACCAAAFGPFFYLLGGLPGKNCHSYDTSCSYLPGTGSAFLAYVVSAGAVGWFLYRWGGARNDATAARERERLRKLRKKGKGKSRAARGR</sequence>
<accession>A0ABZ1NWR2</accession>